<evidence type="ECO:0008006" key="4">
    <source>
        <dbReference type="Google" id="ProtNLM"/>
    </source>
</evidence>
<evidence type="ECO:0000313" key="2">
    <source>
        <dbReference type="EMBL" id="AIQ55868.1"/>
    </source>
</evidence>
<dbReference type="OrthoDB" id="2621965at2"/>
<organism evidence="2 3">
    <name type="scientific">Paenibacillus borealis</name>
    <dbReference type="NCBI Taxonomy" id="160799"/>
    <lineage>
        <taxon>Bacteria</taxon>
        <taxon>Bacillati</taxon>
        <taxon>Bacillota</taxon>
        <taxon>Bacilli</taxon>
        <taxon>Bacillales</taxon>
        <taxon>Paenibacillaceae</taxon>
        <taxon>Paenibacillus</taxon>
    </lineage>
</organism>
<feature type="signal peptide" evidence="1">
    <location>
        <begin position="1"/>
        <end position="22"/>
    </location>
</feature>
<gene>
    <name evidence="2" type="ORF">PBOR_01985</name>
</gene>
<protein>
    <recommendedName>
        <fullName evidence="4">Lipoprotein</fullName>
    </recommendedName>
</protein>
<dbReference type="EMBL" id="CP009285">
    <property type="protein sequence ID" value="AIQ55868.1"/>
    <property type="molecule type" value="Genomic_DNA"/>
</dbReference>
<feature type="chain" id="PRO_5039495273" description="Lipoprotein" evidence="1">
    <location>
        <begin position="23"/>
        <end position="197"/>
    </location>
</feature>
<dbReference type="KEGG" id="pbd:PBOR_01985"/>
<name>A0A089L9Q2_PAEBO</name>
<accession>A0A089L9Q2</accession>
<keyword evidence="1" id="KW-0732">Signal</keyword>
<sequence>MKQMKRIGVLALLLLSACSNNATTQGGAEKLTLSPDVALQAPPSETGQTRMEARSRLVLYELDPAWFERKTSEIPGYSKGDIIFYEQGAVDSFNQGHSVTWHDPLVQTLQNLANLIPYDYLRDAEIGEQLSRKPAGPEETRKIITHEGVMFTQMIWNKAGRTAEVEVSVPDGDYYQVFLRSGTDSDIMIIQKIIWMK</sequence>
<reference evidence="2" key="1">
    <citation type="submission" date="2014-08" db="EMBL/GenBank/DDBJ databases">
        <title>Comparative genomics of the Paenibacillus odorifer group.</title>
        <authorList>
            <person name="den Bakker H.C."/>
            <person name="Tsai Y.-C.Y.-C."/>
            <person name="Martin N."/>
            <person name="Korlach J."/>
            <person name="Wiedmann M."/>
        </authorList>
    </citation>
    <scope>NUCLEOTIDE SEQUENCE [LARGE SCALE GENOMIC DNA]</scope>
    <source>
        <strain evidence="2">DSM 13188</strain>
    </source>
</reference>
<proteinExistence type="predicted"/>
<dbReference type="RefSeq" id="WP_042210185.1">
    <property type="nucleotide sequence ID" value="NZ_CP009285.1"/>
</dbReference>
<dbReference type="Proteomes" id="UP000029518">
    <property type="component" value="Chromosome"/>
</dbReference>
<evidence type="ECO:0000313" key="3">
    <source>
        <dbReference type="Proteomes" id="UP000029518"/>
    </source>
</evidence>
<dbReference type="PROSITE" id="PS51257">
    <property type="entry name" value="PROKAR_LIPOPROTEIN"/>
    <property type="match status" value="1"/>
</dbReference>
<evidence type="ECO:0000256" key="1">
    <source>
        <dbReference type="SAM" id="SignalP"/>
    </source>
</evidence>
<keyword evidence="3" id="KW-1185">Reference proteome</keyword>
<dbReference type="AlphaFoldDB" id="A0A089L9Q2"/>
<dbReference type="HOGENOM" id="CLU_1382931_0_0_9"/>